<feature type="transmembrane region" description="Helical" evidence="1">
    <location>
        <begin position="27"/>
        <end position="47"/>
    </location>
</feature>
<evidence type="ECO:0000313" key="2">
    <source>
        <dbReference type="EMBL" id="EYC27396.1"/>
    </source>
</evidence>
<protein>
    <submittedName>
        <fullName evidence="2">Uncharacterized protein</fullName>
    </submittedName>
</protein>
<evidence type="ECO:0000313" key="3">
    <source>
        <dbReference type="Proteomes" id="UP000024635"/>
    </source>
</evidence>
<name>A0A016VJC2_9BILA</name>
<comment type="caution">
    <text evidence="2">The sequence shown here is derived from an EMBL/GenBank/DDBJ whole genome shotgun (WGS) entry which is preliminary data.</text>
</comment>
<sequence>MLLFCSSLLHLMYTFAPFNFSPSHPLMLYRYLSLVCLWNYIIPKIVYNCIVEMLMHRIPFLAVCVVHRRFNFAP</sequence>
<accession>A0A016VJC2</accession>
<keyword evidence="3" id="KW-1185">Reference proteome</keyword>
<dbReference type="EMBL" id="JARK01001345">
    <property type="protein sequence ID" value="EYC27396.1"/>
    <property type="molecule type" value="Genomic_DNA"/>
</dbReference>
<evidence type="ECO:0000256" key="1">
    <source>
        <dbReference type="SAM" id="Phobius"/>
    </source>
</evidence>
<reference evidence="3" key="1">
    <citation type="journal article" date="2015" name="Nat. Genet.">
        <title>The genome and transcriptome of the zoonotic hookworm Ancylostoma ceylanicum identify infection-specific gene families.</title>
        <authorList>
            <person name="Schwarz E.M."/>
            <person name="Hu Y."/>
            <person name="Antoshechkin I."/>
            <person name="Miller M.M."/>
            <person name="Sternberg P.W."/>
            <person name="Aroian R.V."/>
        </authorList>
    </citation>
    <scope>NUCLEOTIDE SEQUENCE</scope>
    <source>
        <strain evidence="3">HY135</strain>
    </source>
</reference>
<gene>
    <name evidence="2" type="primary">Acey_s0009.g699</name>
    <name evidence="2" type="ORF">Y032_0009g699</name>
</gene>
<keyword evidence="1" id="KW-0472">Membrane</keyword>
<dbReference type="AlphaFoldDB" id="A0A016VJC2"/>
<organism evidence="2 3">
    <name type="scientific">Ancylostoma ceylanicum</name>
    <dbReference type="NCBI Taxonomy" id="53326"/>
    <lineage>
        <taxon>Eukaryota</taxon>
        <taxon>Metazoa</taxon>
        <taxon>Ecdysozoa</taxon>
        <taxon>Nematoda</taxon>
        <taxon>Chromadorea</taxon>
        <taxon>Rhabditida</taxon>
        <taxon>Rhabditina</taxon>
        <taxon>Rhabditomorpha</taxon>
        <taxon>Strongyloidea</taxon>
        <taxon>Ancylostomatidae</taxon>
        <taxon>Ancylostomatinae</taxon>
        <taxon>Ancylostoma</taxon>
    </lineage>
</organism>
<keyword evidence="1" id="KW-0812">Transmembrane</keyword>
<keyword evidence="1" id="KW-1133">Transmembrane helix</keyword>
<proteinExistence type="predicted"/>
<dbReference type="Proteomes" id="UP000024635">
    <property type="component" value="Unassembled WGS sequence"/>
</dbReference>